<accession>A0A2S0VXB9</accession>
<evidence type="ECO:0000256" key="2">
    <source>
        <dbReference type="SAM" id="Phobius"/>
    </source>
</evidence>
<reference evidence="3 4" key="1">
    <citation type="submission" date="2018-01" db="EMBL/GenBank/DDBJ databases">
        <title>Genome sequence of a Cantenovulum-like bacteria.</title>
        <authorList>
            <person name="Tan W.R."/>
            <person name="Lau N.-S."/>
            <person name="Go F."/>
            <person name="Amirul A.-A.A."/>
        </authorList>
    </citation>
    <scope>NUCLEOTIDE SEQUENCE [LARGE SCALE GENOMIC DNA]</scope>
    <source>
        <strain evidence="3 4">CCB-QB4</strain>
    </source>
</reference>
<evidence type="ECO:0000313" key="3">
    <source>
        <dbReference type="EMBL" id="AWB68760.1"/>
    </source>
</evidence>
<sequence length="96" mass="10364">MQISNNITPFTKNSTINAVAIVSLIAAVSFALIKSNSQLGSLFTTSSKTETTVEKRTLINTHANMCHLPICGGRLQDDSFNPNAKSPLIEPRTEDS</sequence>
<dbReference type="RefSeq" id="WP_108604812.1">
    <property type="nucleotide sequence ID" value="NZ_CP026604.1"/>
</dbReference>
<dbReference type="EMBL" id="CP026604">
    <property type="protein sequence ID" value="AWB68760.1"/>
    <property type="molecule type" value="Genomic_DNA"/>
</dbReference>
<proteinExistence type="predicted"/>
<feature type="region of interest" description="Disordered" evidence="1">
    <location>
        <begin position="74"/>
        <end position="96"/>
    </location>
</feature>
<evidence type="ECO:0000313" key="4">
    <source>
        <dbReference type="Proteomes" id="UP000244441"/>
    </source>
</evidence>
<protein>
    <submittedName>
        <fullName evidence="3">Uncharacterized protein</fullName>
    </submittedName>
</protein>
<dbReference type="AlphaFoldDB" id="A0A2S0VXB9"/>
<evidence type="ECO:0000256" key="1">
    <source>
        <dbReference type="SAM" id="MobiDB-lite"/>
    </source>
</evidence>
<name>A0A2S0VXB9_9ALTE</name>
<keyword evidence="2" id="KW-1133">Transmembrane helix</keyword>
<dbReference type="Proteomes" id="UP000244441">
    <property type="component" value="Chromosome"/>
</dbReference>
<keyword evidence="4" id="KW-1185">Reference proteome</keyword>
<keyword evidence="2" id="KW-0472">Membrane</keyword>
<feature type="transmembrane region" description="Helical" evidence="2">
    <location>
        <begin position="15"/>
        <end position="33"/>
    </location>
</feature>
<organism evidence="3 4">
    <name type="scientific">Saccharobesus litoralis</name>
    <dbReference type="NCBI Taxonomy" id="2172099"/>
    <lineage>
        <taxon>Bacteria</taxon>
        <taxon>Pseudomonadati</taxon>
        <taxon>Pseudomonadota</taxon>
        <taxon>Gammaproteobacteria</taxon>
        <taxon>Alteromonadales</taxon>
        <taxon>Alteromonadaceae</taxon>
        <taxon>Saccharobesus</taxon>
    </lineage>
</organism>
<dbReference type="KEGG" id="cate:C2869_21210"/>
<keyword evidence="2" id="KW-0812">Transmembrane</keyword>
<gene>
    <name evidence="3" type="ORF">C2869_21210</name>
</gene>